<gene>
    <name evidence="2" type="primary">LOC114336612</name>
</gene>
<protein>
    <submittedName>
        <fullName evidence="2">Uncharacterized protein LOC114336612 isoform X1</fullName>
    </submittedName>
</protein>
<keyword evidence="1" id="KW-0732">Signal</keyword>
<feature type="chain" id="PRO_5028418528" evidence="1">
    <location>
        <begin position="20"/>
        <end position="242"/>
    </location>
</feature>
<organism evidence="2">
    <name type="scientific">Diabrotica virgifera virgifera</name>
    <name type="common">western corn rootworm</name>
    <dbReference type="NCBI Taxonomy" id="50390"/>
    <lineage>
        <taxon>Eukaryota</taxon>
        <taxon>Metazoa</taxon>
        <taxon>Ecdysozoa</taxon>
        <taxon>Arthropoda</taxon>
        <taxon>Hexapoda</taxon>
        <taxon>Insecta</taxon>
        <taxon>Pterygota</taxon>
        <taxon>Neoptera</taxon>
        <taxon>Endopterygota</taxon>
        <taxon>Coleoptera</taxon>
        <taxon>Polyphaga</taxon>
        <taxon>Cucujiformia</taxon>
        <taxon>Chrysomeloidea</taxon>
        <taxon>Chrysomelidae</taxon>
        <taxon>Galerucinae</taxon>
        <taxon>Diabroticina</taxon>
        <taxon>Diabroticites</taxon>
        <taxon>Diabrotica</taxon>
    </lineage>
</organism>
<evidence type="ECO:0000313" key="2">
    <source>
        <dbReference type="RefSeq" id="XP_028142779.1"/>
    </source>
</evidence>
<reference evidence="2" key="1">
    <citation type="submission" date="2025-08" db="UniProtKB">
        <authorList>
            <consortium name="RefSeq"/>
        </authorList>
    </citation>
    <scope>IDENTIFICATION</scope>
    <source>
        <tissue evidence="2">Whole insect</tissue>
    </source>
</reference>
<evidence type="ECO:0000256" key="1">
    <source>
        <dbReference type="SAM" id="SignalP"/>
    </source>
</evidence>
<dbReference type="RefSeq" id="XP_028142779.1">
    <property type="nucleotide sequence ID" value="XM_028286978.1"/>
</dbReference>
<feature type="signal peptide" evidence="1">
    <location>
        <begin position="1"/>
        <end position="19"/>
    </location>
</feature>
<dbReference type="AlphaFoldDB" id="A0A6P7G1H4"/>
<name>A0A6P7G1H4_DIAVI</name>
<accession>A0A6P7G1H4</accession>
<sequence length="242" mass="27831">MHVNVLMGFLLFFVVFVSSAEEKKCRMCPLSKGFSPKIENEIESTDDETCECRIPLFYDEINKTCVNLKDCPIVKELNNIQENPLTIFSQVFDTEDFMSLLNGDAFILCKVALVDTGILTEEDMIELVDSKEGRIIKAALQQHIGSVFLNYSTITNIIFNPFVRRNPTILKKCGSDDMCITEYFIKRHQKLMKLISEDFMLNLSMGFNNLGVHLKECFEVECKEDECKFVKFILILLDSIEE</sequence>
<proteinExistence type="predicted"/>
<dbReference type="InParanoid" id="A0A6P7G1H4"/>